<gene>
    <name evidence="1" type="ORF">ACFPU1_08505</name>
</gene>
<dbReference type="RefSeq" id="WP_385940503.1">
    <property type="nucleotide sequence ID" value="NZ_JBHSOZ010000003.1"/>
</dbReference>
<protein>
    <submittedName>
        <fullName evidence="1">DUF1444 family protein</fullName>
    </submittedName>
</protein>
<comment type="caution">
    <text evidence="1">The sequence shown here is derived from an EMBL/GenBank/DDBJ whole genome shotgun (WGS) entry which is preliminary data.</text>
</comment>
<sequence>MKDINDLKEVLEKRLGGKDKSLSFDKEQSVLRVEYLPLKKGVDLDLNKLLAKYENKQEKAIDEIVYYITTSFEAMNKSITLKGKESHIYPVIRSTSFPTETKDGQPLLYEEHTAETRIYYALDMGEAYTMLDKVTLEREGMSFEEIKETAQFNLRALSYNIKEDQVAGNRFYFINSNDGYDASKILNEALLEKLERDAEGDLAVAVPHQDVLIVADILNEQGYDVLGQMAFKFFGEGRVPITALPFLYEKGRLEPIFILARKKPKE</sequence>
<dbReference type="PIRSF" id="PIRSF012562">
    <property type="entry name" value="UCP012562"/>
    <property type="match status" value="1"/>
</dbReference>
<evidence type="ECO:0000313" key="2">
    <source>
        <dbReference type="Proteomes" id="UP001596142"/>
    </source>
</evidence>
<dbReference type="InterPro" id="IPR010838">
    <property type="entry name" value="DUF1444"/>
</dbReference>
<name>A0ABW0YM47_9BACI</name>
<dbReference type="EMBL" id="JBHSOZ010000003">
    <property type="protein sequence ID" value="MFC5712821.1"/>
    <property type="molecule type" value="Genomic_DNA"/>
</dbReference>
<organism evidence="1 2">
    <name type="scientific">Thalassorhabdus alkalitolerans</name>
    <dbReference type="NCBI Taxonomy" id="2282697"/>
    <lineage>
        <taxon>Bacteria</taxon>
        <taxon>Bacillati</taxon>
        <taxon>Bacillota</taxon>
        <taxon>Bacilli</taxon>
        <taxon>Bacillales</taxon>
        <taxon>Bacillaceae</taxon>
        <taxon>Thalassorhabdus</taxon>
    </lineage>
</organism>
<dbReference type="Proteomes" id="UP001596142">
    <property type="component" value="Unassembled WGS sequence"/>
</dbReference>
<proteinExistence type="predicted"/>
<accession>A0ABW0YM47</accession>
<reference evidence="2" key="1">
    <citation type="journal article" date="2019" name="Int. J. Syst. Evol. Microbiol.">
        <title>The Global Catalogue of Microorganisms (GCM) 10K type strain sequencing project: providing services to taxonomists for standard genome sequencing and annotation.</title>
        <authorList>
            <consortium name="The Broad Institute Genomics Platform"/>
            <consortium name="The Broad Institute Genome Sequencing Center for Infectious Disease"/>
            <person name="Wu L."/>
            <person name="Ma J."/>
        </authorList>
    </citation>
    <scope>NUCLEOTIDE SEQUENCE [LARGE SCALE GENOMIC DNA]</scope>
    <source>
        <strain evidence="2">CECT 7184</strain>
    </source>
</reference>
<dbReference type="NCBIfam" id="NF010189">
    <property type="entry name" value="PRK13668.1"/>
    <property type="match status" value="1"/>
</dbReference>
<dbReference type="Pfam" id="PF07285">
    <property type="entry name" value="DUF1444"/>
    <property type="match status" value="1"/>
</dbReference>
<evidence type="ECO:0000313" key="1">
    <source>
        <dbReference type="EMBL" id="MFC5712821.1"/>
    </source>
</evidence>
<keyword evidence="2" id="KW-1185">Reference proteome</keyword>